<dbReference type="GO" id="GO:0007015">
    <property type="term" value="P:actin filament organization"/>
    <property type="evidence" value="ECO:0007669"/>
    <property type="project" value="TreeGrafter"/>
</dbReference>
<feature type="repeat" description="WD" evidence="3">
    <location>
        <begin position="127"/>
        <end position="169"/>
    </location>
</feature>
<keyword evidence="2 4" id="KW-0677">Repeat</keyword>
<dbReference type="PANTHER" id="PTHR10856:SF23">
    <property type="entry name" value="CORONIN-6"/>
    <property type="match status" value="1"/>
</dbReference>
<evidence type="ECO:0000256" key="2">
    <source>
        <dbReference type="ARBA" id="ARBA00022737"/>
    </source>
</evidence>
<dbReference type="InterPro" id="IPR015048">
    <property type="entry name" value="DUF1899"/>
</dbReference>
<feature type="compositionally biased region" description="Basic and acidic residues" evidence="5">
    <location>
        <begin position="369"/>
        <end position="381"/>
    </location>
</feature>
<dbReference type="Proteomes" id="UP000694580">
    <property type="component" value="Chromosome 6"/>
</dbReference>
<feature type="region of interest" description="Disordered" evidence="5">
    <location>
        <begin position="361"/>
        <end position="404"/>
    </location>
</feature>
<dbReference type="Ensembl" id="ENSDCDT00010070885.1">
    <property type="protein sequence ID" value="ENSDCDP00010060150.1"/>
    <property type="gene ID" value="ENSDCDG00010033468.1"/>
</dbReference>
<evidence type="ECO:0000256" key="5">
    <source>
        <dbReference type="SAM" id="MobiDB-lite"/>
    </source>
</evidence>
<evidence type="ECO:0000313" key="9">
    <source>
        <dbReference type="Proteomes" id="UP000694580"/>
    </source>
</evidence>
<dbReference type="InterPro" id="IPR036322">
    <property type="entry name" value="WD40_repeat_dom_sf"/>
</dbReference>
<dbReference type="FunFam" id="2.130.10.10:FF:000962">
    <property type="entry name" value="Coronin"/>
    <property type="match status" value="1"/>
</dbReference>
<feature type="compositionally biased region" description="Polar residues" evidence="5">
    <location>
        <begin position="385"/>
        <end position="396"/>
    </location>
</feature>
<dbReference type="SMART" id="SM00320">
    <property type="entry name" value="WD40"/>
    <property type="match status" value="3"/>
</dbReference>
<dbReference type="Gene3D" id="2.130.10.10">
    <property type="entry name" value="YVTN repeat-like/Quinoprotein amine dehydrogenase"/>
    <property type="match status" value="1"/>
</dbReference>
<dbReference type="Pfam" id="PF00400">
    <property type="entry name" value="WD40"/>
    <property type="match status" value="3"/>
</dbReference>
<proteinExistence type="inferred from homology"/>
<dbReference type="AlphaFoldDB" id="A0A8C4CLT4"/>
<name>A0A8C4CLT4_9TELE</name>
<dbReference type="InterPro" id="IPR015943">
    <property type="entry name" value="WD40/YVTN_repeat-like_dom_sf"/>
</dbReference>
<evidence type="ECO:0000259" key="6">
    <source>
        <dbReference type="SMART" id="SM01166"/>
    </source>
</evidence>
<dbReference type="InterPro" id="IPR001680">
    <property type="entry name" value="WD40_rpt"/>
</dbReference>
<dbReference type="Pfam" id="PF16300">
    <property type="entry name" value="WD40_4"/>
    <property type="match status" value="1"/>
</dbReference>
<protein>
    <recommendedName>
        <fullName evidence="4">Coronin</fullName>
    </recommendedName>
</protein>
<dbReference type="GO" id="GO:0016477">
    <property type="term" value="P:cell migration"/>
    <property type="evidence" value="ECO:0007669"/>
    <property type="project" value="TreeGrafter"/>
</dbReference>
<evidence type="ECO:0000256" key="4">
    <source>
        <dbReference type="RuleBase" id="RU280818"/>
    </source>
</evidence>
<dbReference type="PANTHER" id="PTHR10856">
    <property type="entry name" value="CORONIN"/>
    <property type="match status" value="1"/>
</dbReference>
<gene>
    <name evidence="7" type="primary">CORO6</name>
</gene>
<dbReference type="InterPro" id="IPR015505">
    <property type="entry name" value="Coronin"/>
</dbReference>
<evidence type="ECO:0000313" key="8">
    <source>
        <dbReference type="Ensembl" id="ENSDCDP00010060150.1"/>
    </source>
</evidence>
<dbReference type="SUPFAM" id="SSF50978">
    <property type="entry name" value="WD40 repeat-like"/>
    <property type="match status" value="1"/>
</dbReference>
<dbReference type="SMART" id="SM01167">
    <property type="entry name" value="DUF1900"/>
    <property type="match status" value="1"/>
</dbReference>
<sequence length="404" mass="45528">MSRSIVRQSKFRHVFGQAGKAEQCYDDIRVSKVTWDSSFCAVNPKFLAVIVEASGGGAFLVLPLSKVGRLDKNHPLVIGHSGPVLDIDWCPHNDNILASCSEDCTAMVWQIPDHTPTRPMSEPIVVLEGHSKRVGIVSWHPTARNILLSAGSDNLIIIWNVGTGEPLIIMEDHPDLIYNVSWNRNGSLFCTTCKDRRLRVCDPRKREVVAERLAPHEGIRPMRAIFTREGNIFTTGFTRMSQRELGLWDPVNEVTNGDSSIRYFEITDEPPYVHYVSTFSSKEPQRGMGFMPKRGVDVSKCEIARLYKLHERKCEPIMMTVPRKSDLFQDDLYPDTAGPDPAIEPEDWLEGRDEDPILVSLRDGYTPPKSRELKVAKKNVLDSRATPQRSLSSCDGTNLPLWSM</sequence>
<evidence type="ECO:0000256" key="3">
    <source>
        <dbReference type="PROSITE-ProRule" id="PRU00221"/>
    </source>
</evidence>
<dbReference type="GO" id="GO:0051015">
    <property type="term" value="F:actin filament binding"/>
    <property type="evidence" value="ECO:0007669"/>
    <property type="project" value="TreeGrafter"/>
</dbReference>
<comment type="similarity">
    <text evidence="4">Belongs to the WD repeat coronin family.</text>
</comment>
<keyword evidence="9" id="KW-1185">Reference proteome</keyword>
<feature type="domain" description="DUF1899" evidence="6">
    <location>
        <begin position="4"/>
        <end position="68"/>
    </location>
</feature>
<evidence type="ECO:0000313" key="7">
    <source>
        <dbReference type="Ensembl" id="ENSDCDP00010047037.1"/>
    </source>
</evidence>
<dbReference type="GeneTree" id="ENSGT00940000159328"/>
<organism evidence="7 9">
    <name type="scientific">Denticeps clupeoides</name>
    <name type="common">denticle herring</name>
    <dbReference type="NCBI Taxonomy" id="299321"/>
    <lineage>
        <taxon>Eukaryota</taxon>
        <taxon>Metazoa</taxon>
        <taxon>Chordata</taxon>
        <taxon>Craniata</taxon>
        <taxon>Vertebrata</taxon>
        <taxon>Euteleostomi</taxon>
        <taxon>Actinopterygii</taxon>
        <taxon>Neopterygii</taxon>
        <taxon>Teleostei</taxon>
        <taxon>Clupei</taxon>
        <taxon>Clupeiformes</taxon>
        <taxon>Denticipitoidei</taxon>
        <taxon>Denticipitidae</taxon>
        <taxon>Denticeps</taxon>
    </lineage>
</organism>
<evidence type="ECO:0000256" key="1">
    <source>
        <dbReference type="ARBA" id="ARBA00022574"/>
    </source>
</evidence>
<keyword evidence="1 3" id="KW-0853">WD repeat</keyword>
<dbReference type="Pfam" id="PF08953">
    <property type="entry name" value="DUF1899"/>
    <property type="match status" value="1"/>
</dbReference>
<dbReference type="Ensembl" id="ENSDCDT00010057249.1">
    <property type="protein sequence ID" value="ENSDCDP00010047037.1"/>
    <property type="gene ID" value="ENSDCDG00010028510.1"/>
</dbReference>
<dbReference type="PROSITE" id="PS50082">
    <property type="entry name" value="WD_REPEATS_2"/>
    <property type="match status" value="2"/>
</dbReference>
<reference evidence="7" key="2">
    <citation type="submission" date="2025-05" db="UniProtKB">
        <authorList>
            <consortium name="Ensembl"/>
        </authorList>
    </citation>
    <scope>IDENTIFICATION</scope>
</reference>
<accession>A0A8C4CLT4</accession>
<reference evidence="8 9" key="1">
    <citation type="submission" date="2020-06" db="EMBL/GenBank/DDBJ databases">
        <authorList>
            <consortium name="Wellcome Sanger Institute Data Sharing"/>
        </authorList>
    </citation>
    <scope>NUCLEOTIDE SEQUENCE [LARGE SCALE GENOMIC DNA]</scope>
</reference>
<dbReference type="PROSITE" id="PS00678">
    <property type="entry name" value="WD_REPEATS_1"/>
    <property type="match status" value="1"/>
</dbReference>
<feature type="repeat" description="WD" evidence="3">
    <location>
        <begin position="77"/>
        <end position="119"/>
    </location>
</feature>
<dbReference type="InterPro" id="IPR019775">
    <property type="entry name" value="WD40_repeat_CS"/>
</dbReference>
<dbReference type="SMART" id="SM01166">
    <property type="entry name" value="DUF1899"/>
    <property type="match status" value="1"/>
</dbReference>
<dbReference type="PROSITE" id="PS50294">
    <property type="entry name" value="WD_REPEATS_REGION"/>
    <property type="match status" value="1"/>
</dbReference>